<dbReference type="Gene3D" id="3.30.160.60">
    <property type="entry name" value="Classic Zinc Finger"/>
    <property type="match status" value="4"/>
</dbReference>
<evidence type="ECO:0000256" key="6">
    <source>
        <dbReference type="SAM" id="MobiDB-lite"/>
    </source>
</evidence>
<dbReference type="OMA" id="WKADKPR"/>
<dbReference type="PROSITE" id="PS00028">
    <property type="entry name" value="ZINC_FINGER_C2H2_1"/>
    <property type="match status" value="4"/>
</dbReference>
<proteinExistence type="predicted"/>
<dbReference type="PROSITE" id="PS50157">
    <property type="entry name" value="ZINC_FINGER_C2H2_2"/>
    <property type="match status" value="4"/>
</dbReference>
<dbReference type="PANTHER" id="PTHR23235:SF120">
    <property type="entry name" value="KRUPPEL-LIKE FACTOR 15"/>
    <property type="match status" value="1"/>
</dbReference>
<dbReference type="InParanoid" id="T0QGZ9"/>
<feature type="compositionally biased region" description="Basic and acidic residues" evidence="6">
    <location>
        <begin position="208"/>
        <end position="218"/>
    </location>
</feature>
<dbReference type="GO" id="GO:0000981">
    <property type="term" value="F:DNA-binding transcription factor activity, RNA polymerase II-specific"/>
    <property type="evidence" value="ECO:0007669"/>
    <property type="project" value="TreeGrafter"/>
</dbReference>
<reference evidence="8 9" key="1">
    <citation type="submission" date="2012-04" db="EMBL/GenBank/DDBJ databases">
        <title>The Genome Sequence of Saprolegnia declina VS20.</title>
        <authorList>
            <consortium name="The Broad Institute Genome Sequencing Platform"/>
            <person name="Russ C."/>
            <person name="Nusbaum C."/>
            <person name="Tyler B."/>
            <person name="van West P."/>
            <person name="Dieguez-Uribeondo J."/>
            <person name="de Bruijn I."/>
            <person name="Tripathy S."/>
            <person name="Jiang R."/>
            <person name="Young S.K."/>
            <person name="Zeng Q."/>
            <person name="Gargeya S."/>
            <person name="Fitzgerald M."/>
            <person name="Haas B."/>
            <person name="Abouelleil A."/>
            <person name="Alvarado L."/>
            <person name="Arachchi H.M."/>
            <person name="Berlin A."/>
            <person name="Chapman S.B."/>
            <person name="Goldberg J."/>
            <person name="Griggs A."/>
            <person name="Gujja S."/>
            <person name="Hansen M."/>
            <person name="Howarth C."/>
            <person name="Imamovic A."/>
            <person name="Larimer J."/>
            <person name="McCowen C."/>
            <person name="Montmayeur A."/>
            <person name="Murphy C."/>
            <person name="Neiman D."/>
            <person name="Pearson M."/>
            <person name="Priest M."/>
            <person name="Roberts A."/>
            <person name="Saif S."/>
            <person name="Shea T."/>
            <person name="Sisk P."/>
            <person name="Sykes S."/>
            <person name="Wortman J."/>
            <person name="Nusbaum C."/>
            <person name="Birren B."/>
        </authorList>
    </citation>
    <scope>NUCLEOTIDE SEQUENCE [LARGE SCALE GENOMIC DNA]</scope>
    <source>
        <strain evidence="8 9">VS20</strain>
    </source>
</reference>
<evidence type="ECO:0000256" key="1">
    <source>
        <dbReference type="ARBA" id="ARBA00022723"/>
    </source>
</evidence>
<dbReference type="Pfam" id="PF00096">
    <property type="entry name" value="zf-C2H2"/>
    <property type="match status" value="3"/>
</dbReference>
<evidence type="ECO:0000313" key="9">
    <source>
        <dbReference type="Proteomes" id="UP000030762"/>
    </source>
</evidence>
<dbReference type="SUPFAM" id="SSF57667">
    <property type="entry name" value="beta-beta-alpha zinc fingers"/>
    <property type="match status" value="3"/>
</dbReference>
<dbReference type="PANTHER" id="PTHR23235">
    <property type="entry name" value="KRUEPPEL-LIKE TRANSCRIPTION FACTOR"/>
    <property type="match status" value="1"/>
</dbReference>
<dbReference type="InterPro" id="IPR036236">
    <property type="entry name" value="Znf_C2H2_sf"/>
</dbReference>
<dbReference type="GO" id="GO:0008270">
    <property type="term" value="F:zinc ion binding"/>
    <property type="evidence" value="ECO:0007669"/>
    <property type="project" value="UniProtKB-KW"/>
</dbReference>
<protein>
    <recommendedName>
        <fullName evidence="7">C2H2-type domain-containing protein</fullName>
    </recommendedName>
</protein>
<evidence type="ECO:0000256" key="3">
    <source>
        <dbReference type="ARBA" id="ARBA00022771"/>
    </source>
</evidence>
<evidence type="ECO:0000256" key="2">
    <source>
        <dbReference type="ARBA" id="ARBA00022737"/>
    </source>
</evidence>
<feature type="domain" description="C2H2-type" evidence="7">
    <location>
        <begin position="168"/>
        <end position="200"/>
    </location>
</feature>
<dbReference type="FunFam" id="3.30.160.60:FF:000100">
    <property type="entry name" value="Zinc finger 45-like"/>
    <property type="match status" value="1"/>
</dbReference>
<feature type="region of interest" description="Disordered" evidence="6">
    <location>
        <begin position="1"/>
        <end position="20"/>
    </location>
</feature>
<dbReference type="SMART" id="SM00355">
    <property type="entry name" value="ZnF_C2H2"/>
    <property type="match status" value="4"/>
</dbReference>
<keyword evidence="9" id="KW-1185">Reference proteome</keyword>
<dbReference type="STRING" id="1156394.T0QGZ9"/>
<evidence type="ECO:0000259" key="7">
    <source>
        <dbReference type="PROSITE" id="PS50157"/>
    </source>
</evidence>
<dbReference type="AlphaFoldDB" id="T0QGZ9"/>
<sequence>MRSAGAGSPRCDGPAGKRLDASQTIRRASTALSHFLPTTDKAAGMALTLPHFHTSTSYAHPLLTVHVQPTLDRRERRFQCEEPGCGKRFNRKFTLKEHMKTHTGARPYICDYDGCTSSFSTSGNLSRHKFTHTGEKPYGCTIAMCTKRFCTKEKLARHMKTHSGIRPFSCKVDGCHKKFSTSGNLGRHMKTHRSHVLSSPSTQGSSGSEHHEHHGQHELDHDIISALSSPGKQAAQQAKWKADKPRFPTIMRSQSDFSVRSFHTPSMHIAVPQSSSSSAGRLQFNLFDSPLSASNGSSSSYTWPPAQFPSSTYHHHGSSYSSGLTIQSQYQNSSNGGYKIEHDLLRDAIPQYEPLPFDRTGAPKISRSQSDGAVLGHSDLMNDFYYDH</sequence>
<keyword evidence="2" id="KW-0677">Repeat</keyword>
<evidence type="ECO:0000256" key="5">
    <source>
        <dbReference type="PROSITE-ProRule" id="PRU00042"/>
    </source>
</evidence>
<gene>
    <name evidence="8" type="ORF">SDRG_05473</name>
</gene>
<feature type="compositionally biased region" description="Low complexity" evidence="6">
    <location>
        <begin position="198"/>
        <end position="207"/>
    </location>
</feature>
<feature type="region of interest" description="Disordered" evidence="6">
    <location>
        <begin position="181"/>
        <end position="218"/>
    </location>
</feature>
<dbReference type="Proteomes" id="UP000030762">
    <property type="component" value="Unassembled WGS sequence"/>
</dbReference>
<dbReference type="OrthoDB" id="6077919at2759"/>
<keyword evidence="4" id="KW-0862">Zinc</keyword>
<dbReference type="eggNOG" id="KOG1721">
    <property type="taxonomic scope" value="Eukaryota"/>
</dbReference>
<name>T0QGZ9_SAPDV</name>
<dbReference type="RefSeq" id="XP_008609411.1">
    <property type="nucleotide sequence ID" value="XM_008611189.1"/>
</dbReference>
<evidence type="ECO:0000313" key="8">
    <source>
        <dbReference type="EMBL" id="EQC37249.1"/>
    </source>
</evidence>
<feature type="domain" description="C2H2-type" evidence="7">
    <location>
        <begin position="138"/>
        <end position="167"/>
    </location>
</feature>
<keyword evidence="1" id="KW-0479">Metal-binding</keyword>
<feature type="domain" description="C2H2-type" evidence="7">
    <location>
        <begin position="78"/>
        <end position="107"/>
    </location>
</feature>
<dbReference type="FunFam" id="3.30.160.60:FF:000125">
    <property type="entry name" value="Putative zinc finger protein 143"/>
    <property type="match status" value="1"/>
</dbReference>
<organism evidence="8 9">
    <name type="scientific">Saprolegnia diclina (strain VS20)</name>
    <dbReference type="NCBI Taxonomy" id="1156394"/>
    <lineage>
        <taxon>Eukaryota</taxon>
        <taxon>Sar</taxon>
        <taxon>Stramenopiles</taxon>
        <taxon>Oomycota</taxon>
        <taxon>Saprolegniomycetes</taxon>
        <taxon>Saprolegniales</taxon>
        <taxon>Saprolegniaceae</taxon>
        <taxon>Saprolegnia</taxon>
    </lineage>
</organism>
<accession>T0QGZ9</accession>
<evidence type="ECO:0000256" key="4">
    <source>
        <dbReference type="ARBA" id="ARBA00022833"/>
    </source>
</evidence>
<dbReference type="GeneID" id="19946200"/>
<dbReference type="EMBL" id="JH767145">
    <property type="protein sequence ID" value="EQC37249.1"/>
    <property type="molecule type" value="Genomic_DNA"/>
</dbReference>
<dbReference type="FunFam" id="3.30.160.60:FF:000072">
    <property type="entry name" value="zinc finger protein 143 isoform X1"/>
    <property type="match status" value="2"/>
</dbReference>
<dbReference type="GO" id="GO:0000978">
    <property type="term" value="F:RNA polymerase II cis-regulatory region sequence-specific DNA binding"/>
    <property type="evidence" value="ECO:0007669"/>
    <property type="project" value="TreeGrafter"/>
</dbReference>
<keyword evidence="3 5" id="KW-0863">Zinc-finger</keyword>
<dbReference type="VEuPathDB" id="FungiDB:SDRG_05473"/>
<dbReference type="InterPro" id="IPR013087">
    <property type="entry name" value="Znf_C2H2_type"/>
</dbReference>
<feature type="domain" description="C2H2-type" evidence="7">
    <location>
        <begin position="108"/>
        <end position="137"/>
    </location>
</feature>